<evidence type="ECO:0000313" key="1">
    <source>
        <dbReference type="EMBL" id="CAI2384123.1"/>
    </source>
</evidence>
<dbReference type="Proteomes" id="UP001295684">
    <property type="component" value="Unassembled WGS sequence"/>
</dbReference>
<accession>A0AAD1Y3P8</accession>
<evidence type="ECO:0000313" key="2">
    <source>
        <dbReference type="Proteomes" id="UP001295684"/>
    </source>
</evidence>
<organism evidence="1 2">
    <name type="scientific">Euplotes crassus</name>
    <dbReference type="NCBI Taxonomy" id="5936"/>
    <lineage>
        <taxon>Eukaryota</taxon>
        <taxon>Sar</taxon>
        <taxon>Alveolata</taxon>
        <taxon>Ciliophora</taxon>
        <taxon>Intramacronucleata</taxon>
        <taxon>Spirotrichea</taxon>
        <taxon>Hypotrichia</taxon>
        <taxon>Euplotida</taxon>
        <taxon>Euplotidae</taxon>
        <taxon>Moneuplotes</taxon>
    </lineage>
</organism>
<proteinExistence type="predicted"/>
<dbReference type="EMBL" id="CAMPGE010026432">
    <property type="protein sequence ID" value="CAI2384123.1"/>
    <property type="molecule type" value="Genomic_DNA"/>
</dbReference>
<sequence>MRMIFKRTQQRTDTKLAPLNSIFSSSVLIHESQPNSAFKKPSQEYITPKTSTVKSSEHFQLFMELDMEYSKEHLMKPMVASQSKSSWAEQLDLQYFQSSAFCWKTHAPLQMSNKGRKRRHVHSASSIYELIYDSVLPKWKKCLKSKANRRIPKTLKARPDTIWKKILRDVREFYRMLFRARFHYLEYQDQKGAVTCIQILFSELNIPLNNNEEYLHGVFRYLHQSHKSRFPGLKEDPTPLDAIEKYNEHYRSLYMKDDFGARLLYFVFKNFTPEYCLLVKSRYQREIAEKVCMLLNCYRRMRKPEHLERIEHLLF</sequence>
<reference evidence="1" key="1">
    <citation type="submission" date="2023-07" db="EMBL/GenBank/DDBJ databases">
        <authorList>
            <consortium name="AG Swart"/>
            <person name="Singh M."/>
            <person name="Singh A."/>
            <person name="Seah K."/>
            <person name="Emmerich C."/>
        </authorList>
    </citation>
    <scope>NUCLEOTIDE SEQUENCE</scope>
    <source>
        <strain evidence="1">DP1</strain>
    </source>
</reference>
<gene>
    <name evidence="1" type="ORF">ECRASSUSDP1_LOCUS25644</name>
</gene>
<comment type="caution">
    <text evidence="1">The sequence shown here is derived from an EMBL/GenBank/DDBJ whole genome shotgun (WGS) entry which is preliminary data.</text>
</comment>
<protein>
    <submittedName>
        <fullName evidence="1">Uncharacterized protein</fullName>
    </submittedName>
</protein>
<dbReference type="AlphaFoldDB" id="A0AAD1Y3P8"/>
<keyword evidence="2" id="KW-1185">Reference proteome</keyword>
<name>A0AAD1Y3P8_EUPCR</name>